<proteinExistence type="predicted"/>
<accession>A0ABP4IXV5</accession>
<feature type="transmembrane region" description="Helical" evidence="1">
    <location>
        <begin position="385"/>
        <end position="404"/>
    </location>
</feature>
<feature type="transmembrane region" description="Helical" evidence="1">
    <location>
        <begin position="343"/>
        <end position="365"/>
    </location>
</feature>
<feature type="transmembrane region" description="Helical" evidence="1">
    <location>
        <begin position="93"/>
        <end position="115"/>
    </location>
</feature>
<dbReference type="RefSeq" id="WP_344027911.1">
    <property type="nucleotide sequence ID" value="NZ_BAAAJK010000048.1"/>
</dbReference>
<feature type="transmembrane region" description="Helical" evidence="1">
    <location>
        <begin position="33"/>
        <end position="57"/>
    </location>
</feature>
<feature type="transmembrane region" description="Helical" evidence="1">
    <location>
        <begin position="446"/>
        <end position="464"/>
    </location>
</feature>
<keyword evidence="1" id="KW-1133">Transmembrane helix</keyword>
<feature type="transmembrane region" description="Helical" evidence="1">
    <location>
        <begin position="216"/>
        <end position="238"/>
    </location>
</feature>
<dbReference type="PANTHER" id="PTHR30282:SF0">
    <property type="entry name" value="P-AMINOBENZOYL-GLUTAMATE TRANSPORT PROTEIN"/>
    <property type="match status" value="1"/>
</dbReference>
<gene>
    <name evidence="2" type="ORF">GCM10009613_55710</name>
</gene>
<dbReference type="Pfam" id="PF03806">
    <property type="entry name" value="ABG_transport"/>
    <property type="match status" value="1"/>
</dbReference>
<keyword evidence="1" id="KW-0812">Transmembrane</keyword>
<keyword evidence="3" id="KW-1185">Reference proteome</keyword>
<feature type="transmembrane region" description="Helical" evidence="1">
    <location>
        <begin position="270"/>
        <end position="290"/>
    </location>
</feature>
<dbReference type="EMBL" id="BAAAJK010000048">
    <property type="protein sequence ID" value="GAA1399696.1"/>
    <property type="molecule type" value="Genomic_DNA"/>
</dbReference>
<feature type="transmembrane region" description="Helical" evidence="1">
    <location>
        <begin position="476"/>
        <end position="498"/>
    </location>
</feature>
<feature type="transmembrane region" description="Helical" evidence="1">
    <location>
        <begin position="409"/>
        <end position="426"/>
    </location>
</feature>
<keyword evidence="1" id="KW-0472">Membrane</keyword>
<dbReference type="Proteomes" id="UP001501414">
    <property type="component" value="Unassembled WGS sequence"/>
</dbReference>
<evidence type="ECO:0000256" key="1">
    <source>
        <dbReference type="SAM" id="Phobius"/>
    </source>
</evidence>
<evidence type="ECO:0000313" key="2">
    <source>
        <dbReference type="EMBL" id="GAA1399696.1"/>
    </source>
</evidence>
<feature type="transmembrane region" description="Helical" evidence="1">
    <location>
        <begin position="302"/>
        <end position="322"/>
    </location>
</feature>
<protein>
    <submittedName>
        <fullName evidence="2">AbgT family transporter</fullName>
    </submittedName>
</protein>
<dbReference type="PANTHER" id="PTHR30282">
    <property type="entry name" value="P-AMINOBENZOYL GLUTAMATE TRANSPORTER"/>
    <property type="match status" value="1"/>
</dbReference>
<name>A0ABP4IXV5_9PSEU</name>
<dbReference type="InterPro" id="IPR004697">
    <property type="entry name" value="AbgT"/>
</dbReference>
<reference evidence="3" key="1">
    <citation type="journal article" date="2019" name="Int. J. Syst. Evol. Microbiol.">
        <title>The Global Catalogue of Microorganisms (GCM) 10K type strain sequencing project: providing services to taxonomists for standard genome sequencing and annotation.</title>
        <authorList>
            <consortium name="The Broad Institute Genomics Platform"/>
            <consortium name="The Broad Institute Genome Sequencing Center for Infectious Disease"/>
            <person name="Wu L."/>
            <person name="Ma J."/>
        </authorList>
    </citation>
    <scope>NUCLEOTIDE SEQUENCE [LARGE SCALE GENOMIC DNA]</scope>
    <source>
        <strain evidence="3">JCM 11896</strain>
    </source>
</reference>
<sequence length="509" mass="52160">MPAAPGTGGRLPAVVRALDVVERLGNRLPHPFWLFWVLSALLGVLSLGLAAAGAGAVDPGGDGWVPVRNLLSGDGLAFAVSAALDSYRSFPPLVTIMVVIMGVALAERTGLLAAALRASIANVPASLVVFVLAFLGTVSTVASAAAYVILVPLGGIAFRAVGRSPILGVVVAYTAIASGYDANPVPAPNDVVFAGITTAAARIVDPGAVVTPLGNWYFNIASALLLAGVITLVTELLLTRRDGLEPDRGTGGDDPGLELSAAERSGLRRAFLAVLTLLTVTLLLTAPAGAPLGGDGGPAGSPLLAGVAFLIALVFGIGGIAYGVRTGAIRTFDDVPAIMAKGIVTVAPVLVFFFAISQFLAYFSWTNVGTLISVGTSDLLRGIGAPTWLVLLTVLAFLLVLNVVITSGAAMWAITAPVVVPMLMLLDVPPETAQAVFRIADSGSTSISPMSPYFLLALGFLQRYRADAGIGTLVSFTLPLAFAMTTAWTALFFVWWGLGIPLGPGAPVR</sequence>
<feature type="transmembrane region" description="Helical" evidence="1">
    <location>
        <begin position="127"/>
        <end position="150"/>
    </location>
</feature>
<organism evidence="2 3">
    <name type="scientific">Pseudonocardia kongjuensis</name>
    <dbReference type="NCBI Taxonomy" id="102227"/>
    <lineage>
        <taxon>Bacteria</taxon>
        <taxon>Bacillati</taxon>
        <taxon>Actinomycetota</taxon>
        <taxon>Actinomycetes</taxon>
        <taxon>Pseudonocardiales</taxon>
        <taxon>Pseudonocardiaceae</taxon>
        <taxon>Pseudonocardia</taxon>
    </lineage>
</organism>
<comment type="caution">
    <text evidence="2">The sequence shown here is derived from an EMBL/GenBank/DDBJ whole genome shotgun (WGS) entry which is preliminary data.</text>
</comment>
<evidence type="ECO:0000313" key="3">
    <source>
        <dbReference type="Proteomes" id="UP001501414"/>
    </source>
</evidence>